<name>A0A4R7ST89_9BACT</name>
<keyword evidence="3" id="KW-1185">Reference proteome</keyword>
<dbReference type="SUPFAM" id="SSF46785">
    <property type="entry name" value="Winged helix' DNA-binding domain"/>
    <property type="match status" value="1"/>
</dbReference>
<dbReference type="InterPro" id="IPR043129">
    <property type="entry name" value="ATPase_NBD"/>
</dbReference>
<organism evidence="2 3">
    <name type="scientific">Prosthecobacter fusiformis</name>
    <dbReference type="NCBI Taxonomy" id="48464"/>
    <lineage>
        <taxon>Bacteria</taxon>
        <taxon>Pseudomonadati</taxon>
        <taxon>Verrucomicrobiota</taxon>
        <taxon>Verrucomicrobiia</taxon>
        <taxon>Verrucomicrobiales</taxon>
        <taxon>Verrucomicrobiaceae</taxon>
        <taxon>Prosthecobacter</taxon>
    </lineage>
</organism>
<dbReference type="Gene3D" id="3.30.420.40">
    <property type="match status" value="2"/>
</dbReference>
<dbReference type="AlphaFoldDB" id="A0A4R7ST89"/>
<evidence type="ECO:0000313" key="3">
    <source>
        <dbReference type="Proteomes" id="UP000295662"/>
    </source>
</evidence>
<dbReference type="Pfam" id="PF00480">
    <property type="entry name" value="ROK"/>
    <property type="match status" value="1"/>
</dbReference>
<proteinExistence type="inferred from homology"/>
<dbReference type="PANTHER" id="PTHR18964:SF149">
    <property type="entry name" value="BIFUNCTIONAL UDP-N-ACETYLGLUCOSAMINE 2-EPIMERASE_N-ACETYLMANNOSAMINE KINASE"/>
    <property type="match status" value="1"/>
</dbReference>
<dbReference type="InterPro" id="IPR036388">
    <property type="entry name" value="WH-like_DNA-bd_sf"/>
</dbReference>
<comment type="similarity">
    <text evidence="1">Belongs to the ROK (NagC/XylR) family.</text>
</comment>
<dbReference type="InterPro" id="IPR036390">
    <property type="entry name" value="WH_DNA-bd_sf"/>
</dbReference>
<keyword evidence="2" id="KW-0808">Transferase</keyword>
<sequence>MANLCSIELCKIQFNPCKIIFALLRNAPHIPFEMRTKPADQTVLLASILLQLRGQQATSRSSLAKVTNLSPSTVGIYVDHLLSLGYVNESGLEQGAMGRPQRKLTLNPDIGWFVGVEFNAERVQAVRVDFAGNLISSIVRPLPPGVTTSVVLEEIRQSIHALARVAPGNLMSIGVGVPGLVNAASGMAMHYSFIPDWRDVPMVQTLKKEFPVTVTMENNLRAIALAERWFGGGRHLDDYVILGPRRGFGVAIMKNGQLVRGGHQAAGEIGRWPWPLDGTGGEVHDELTASAVWQKLAGAPQDATLPADLRSALHAYADEAGVVWQQIITDYARVIGILHLLLDAKTYFLHGPLTALGNRFCQEITERSIQLMPALRSMPPEIVPSDLGDEAGALGAASLAMEAWVPDLNGTKVG</sequence>
<comment type="caution">
    <text evidence="2">The sequence shown here is derived from an EMBL/GenBank/DDBJ whole genome shotgun (WGS) entry which is preliminary data.</text>
</comment>
<keyword evidence="2" id="KW-0418">Kinase</keyword>
<dbReference type="InterPro" id="IPR000600">
    <property type="entry name" value="ROK"/>
</dbReference>
<dbReference type="OrthoDB" id="9796533at2"/>
<dbReference type="EMBL" id="SOCA01000001">
    <property type="protein sequence ID" value="TDU81458.1"/>
    <property type="molecule type" value="Genomic_DNA"/>
</dbReference>
<dbReference type="PANTHER" id="PTHR18964">
    <property type="entry name" value="ROK (REPRESSOR, ORF, KINASE) FAMILY"/>
    <property type="match status" value="1"/>
</dbReference>
<gene>
    <name evidence="2" type="ORF">EI77_00767</name>
</gene>
<dbReference type="CDD" id="cd23763">
    <property type="entry name" value="ASKHA_ATPase_ROK"/>
    <property type="match status" value="1"/>
</dbReference>
<dbReference type="Gene3D" id="1.10.10.10">
    <property type="entry name" value="Winged helix-like DNA-binding domain superfamily/Winged helix DNA-binding domain"/>
    <property type="match status" value="1"/>
</dbReference>
<reference evidence="2 3" key="1">
    <citation type="submission" date="2019-03" db="EMBL/GenBank/DDBJ databases">
        <title>Genomic Encyclopedia of Archaeal and Bacterial Type Strains, Phase II (KMG-II): from individual species to whole genera.</title>
        <authorList>
            <person name="Goeker M."/>
        </authorList>
    </citation>
    <scope>NUCLEOTIDE SEQUENCE [LARGE SCALE GENOMIC DNA]</scope>
    <source>
        <strain evidence="2 3">ATCC 25309</strain>
    </source>
</reference>
<dbReference type="Proteomes" id="UP000295662">
    <property type="component" value="Unassembled WGS sequence"/>
</dbReference>
<evidence type="ECO:0000313" key="2">
    <source>
        <dbReference type="EMBL" id="TDU81458.1"/>
    </source>
</evidence>
<accession>A0A4R7ST89</accession>
<dbReference type="GO" id="GO:0016301">
    <property type="term" value="F:kinase activity"/>
    <property type="evidence" value="ECO:0007669"/>
    <property type="project" value="UniProtKB-KW"/>
</dbReference>
<dbReference type="SUPFAM" id="SSF53067">
    <property type="entry name" value="Actin-like ATPase domain"/>
    <property type="match status" value="1"/>
</dbReference>
<evidence type="ECO:0000256" key="1">
    <source>
        <dbReference type="ARBA" id="ARBA00006479"/>
    </source>
</evidence>
<protein>
    <submittedName>
        <fullName evidence="2">Putative NBD/HSP70 family sugar kinase</fullName>
    </submittedName>
</protein>